<comment type="caution">
    <text evidence="1">The sequence shown here is derived from an EMBL/GenBank/DDBJ whole genome shotgun (WGS) entry which is preliminary data.</text>
</comment>
<name>A0A0F9N3A2_9ZZZZ</name>
<evidence type="ECO:0000313" key="1">
    <source>
        <dbReference type="EMBL" id="KKM76007.1"/>
    </source>
</evidence>
<reference evidence="1" key="1">
    <citation type="journal article" date="2015" name="Nature">
        <title>Complex archaea that bridge the gap between prokaryotes and eukaryotes.</title>
        <authorList>
            <person name="Spang A."/>
            <person name="Saw J.H."/>
            <person name="Jorgensen S.L."/>
            <person name="Zaremba-Niedzwiedzka K."/>
            <person name="Martijn J."/>
            <person name="Lind A.E."/>
            <person name="van Eijk R."/>
            <person name="Schleper C."/>
            <person name="Guy L."/>
            <person name="Ettema T.J."/>
        </authorList>
    </citation>
    <scope>NUCLEOTIDE SEQUENCE</scope>
</reference>
<dbReference type="EMBL" id="LAZR01008879">
    <property type="protein sequence ID" value="KKM76007.1"/>
    <property type="molecule type" value="Genomic_DNA"/>
</dbReference>
<proteinExistence type="predicted"/>
<gene>
    <name evidence="1" type="ORF">LCGC14_1384430</name>
</gene>
<organism evidence="1">
    <name type="scientific">marine sediment metagenome</name>
    <dbReference type="NCBI Taxonomy" id="412755"/>
    <lineage>
        <taxon>unclassified sequences</taxon>
        <taxon>metagenomes</taxon>
        <taxon>ecological metagenomes</taxon>
    </lineage>
</organism>
<protein>
    <submittedName>
        <fullName evidence="1">Uncharacterized protein</fullName>
    </submittedName>
</protein>
<sequence>MSHTSGEWKSKMSPTGDRIIYVDTETGIEVICRDIRHWNTPIVKATPEMFQALVEMESYLVNRQPENTYQLEIIRKALAKAWAK</sequence>
<accession>A0A0F9N3A2</accession>
<dbReference type="AlphaFoldDB" id="A0A0F9N3A2"/>